<proteinExistence type="predicted"/>
<sequence>MLRALLLIAFFVFSRPAMAQDVWPIGAEFGLIISSCQSYLNSYQNGGYSAYEQAALGYFSAINAFSVTKNKNTGSQTNAEGILGEIKLYCVYHPSDQLSKATLATYAKMLTDGK</sequence>
<evidence type="ECO:0000313" key="3">
    <source>
        <dbReference type="Proteomes" id="UP000194931"/>
    </source>
</evidence>
<comment type="caution">
    <text evidence="2">The sequence shown here is derived from an EMBL/GenBank/DDBJ whole genome shotgun (WGS) entry which is preliminary data.</text>
</comment>
<keyword evidence="1" id="KW-0732">Signal</keyword>
<evidence type="ECO:0000313" key="2">
    <source>
        <dbReference type="EMBL" id="OUJ13815.1"/>
    </source>
</evidence>
<reference evidence="3" key="1">
    <citation type="submission" date="2014-06" db="EMBL/GenBank/DDBJ databases">
        <authorList>
            <person name="Winans N.J."/>
            <person name="Newell P.D."/>
            <person name="Douglas A.E."/>
        </authorList>
    </citation>
    <scope>NUCLEOTIDE SEQUENCE [LARGE SCALE GENOMIC DNA]</scope>
</reference>
<feature type="chain" id="PRO_5012603456" description="Rap1a immunity protein domain-containing protein" evidence="1">
    <location>
        <begin position="20"/>
        <end position="114"/>
    </location>
</feature>
<feature type="signal peptide" evidence="1">
    <location>
        <begin position="1"/>
        <end position="19"/>
    </location>
</feature>
<keyword evidence="3" id="KW-1185">Reference proteome</keyword>
<evidence type="ECO:0000256" key="1">
    <source>
        <dbReference type="SAM" id="SignalP"/>
    </source>
</evidence>
<gene>
    <name evidence="2" type="ORF">HK26_03975</name>
</gene>
<protein>
    <recommendedName>
        <fullName evidence="4">Rap1a immunity protein domain-containing protein</fullName>
    </recommendedName>
</protein>
<dbReference type="Proteomes" id="UP000194931">
    <property type="component" value="Unassembled WGS sequence"/>
</dbReference>
<name>A0A252BXY4_9PROT</name>
<dbReference type="AlphaFoldDB" id="A0A252BXY4"/>
<accession>A0A252BXY4</accession>
<organism evidence="2 3">
    <name type="scientific">Acetobacter okinawensis</name>
    <dbReference type="NCBI Taxonomy" id="1076594"/>
    <lineage>
        <taxon>Bacteria</taxon>
        <taxon>Pseudomonadati</taxon>
        <taxon>Pseudomonadota</taxon>
        <taxon>Alphaproteobacteria</taxon>
        <taxon>Acetobacterales</taxon>
        <taxon>Acetobacteraceae</taxon>
        <taxon>Acetobacter</taxon>
    </lineage>
</organism>
<dbReference type="EMBL" id="JOPJ01000002">
    <property type="protein sequence ID" value="OUJ13815.1"/>
    <property type="molecule type" value="Genomic_DNA"/>
</dbReference>
<evidence type="ECO:0008006" key="4">
    <source>
        <dbReference type="Google" id="ProtNLM"/>
    </source>
</evidence>